<evidence type="ECO:0000313" key="3">
    <source>
        <dbReference type="Proteomes" id="UP001642360"/>
    </source>
</evidence>
<evidence type="ECO:0000313" key="2">
    <source>
        <dbReference type="EMBL" id="CAK9169784.1"/>
    </source>
</evidence>
<gene>
    <name evidence="2" type="ORF">ILEXP_LOCUS39258</name>
</gene>
<organism evidence="2 3">
    <name type="scientific">Ilex paraguariensis</name>
    <name type="common">yerba mate</name>
    <dbReference type="NCBI Taxonomy" id="185542"/>
    <lineage>
        <taxon>Eukaryota</taxon>
        <taxon>Viridiplantae</taxon>
        <taxon>Streptophyta</taxon>
        <taxon>Embryophyta</taxon>
        <taxon>Tracheophyta</taxon>
        <taxon>Spermatophyta</taxon>
        <taxon>Magnoliopsida</taxon>
        <taxon>eudicotyledons</taxon>
        <taxon>Gunneridae</taxon>
        <taxon>Pentapetalae</taxon>
        <taxon>asterids</taxon>
        <taxon>campanulids</taxon>
        <taxon>Aquifoliales</taxon>
        <taxon>Aquifoliaceae</taxon>
        <taxon>Ilex</taxon>
    </lineage>
</organism>
<reference evidence="2 3" key="1">
    <citation type="submission" date="2024-02" db="EMBL/GenBank/DDBJ databases">
        <authorList>
            <person name="Vignale AGUSTIN F."/>
            <person name="Sosa J E."/>
            <person name="Modenutti C."/>
        </authorList>
    </citation>
    <scope>NUCLEOTIDE SEQUENCE [LARGE SCALE GENOMIC DNA]</scope>
</reference>
<accession>A0ABC8TSF0</accession>
<evidence type="ECO:0000256" key="1">
    <source>
        <dbReference type="SAM" id="MobiDB-lite"/>
    </source>
</evidence>
<proteinExistence type="predicted"/>
<comment type="caution">
    <text evidence="2">The sequence shown here is derived from an EMBL/GenBank/DDBJ whole genome shotgun (WGS) entry which is preliminary data.</text>
</comment>
<dbReference type="EMBL" id="CAUOFW020005368">
    <property type="protein sequence ID" value="CAK9169784.1"/>
    <property type="molecule type" value="Genomic_DNA"/>
</dbReference>
<sequence>MGSHFISKSRPNQTHPLHATPPATTLYSRPNPVTSSQTQSLPLPWLMAQHYPETLHCYPHPSHSSVMAQRQHAAAINTTAHNSGSPSSAQVPPSPPLFRCDSSAMAHEHKSQAVLIDEIGQNVLAQTNYLPVTAVSLEPIIRTFDV</sequence>
<feature type="compositionally biased region" description="Low complexity" evidence="1">
    <location>
        <begin position="14"/>
        <end position="26"/>
    </location>
</feature>
<feature type="region of interest" description="Disordered" evidence="1">
    <location>
        <begin position="1"/>
        <end position="35"/>
    </location>
</feature>
<protein>
    <submittedName>
        <fullName evidence="2">Uncharacterized protein</fullName>
    </submittedName>
</protein>
<name>A0ABC8TSF0_9AQUA</name>
<dbReference type="AlphaFoldDB" id="A0ABC8TSF0"/>
<dbReference type="Proteomes" id="UP001642360">
    <property type="component" value="Unassembled WGS sequence"/>
</dbReference>
<keyword evidence="3" id="KW-1185">Reference proteome</keyword>